<dbReference type="GO" id="GO:0016740">
    <property type="term" value="F:transferase activity"/>
    <property type="evidence" value="ECO:0007669"/>
    <property type="project" value="UniProtKB-KW"/>
</dbReference>
<dbReference type="InterPro" id="IPR029063">
    <property type="entry name" value="SAM-dependent_MTases_sf"/>
</dbReference>
<reference evidence="3" key="1">
    <citation type="journal article" date="2020" name="Nature">
        <title>Giant virus diversity and host interactions through global metagenomics.</title>
        <authorList>
            <person name="Schulz F."/>
            <person name="Roux S."/>
            <person name="Paez-Espino D."/>
            <person name="Jungbluth S."/>
            <person name="Walsh D.A."/>
            <person name="Denef V.J."/>
            <person name="McMahon K.D."/>
            <person name="Konstantinidis K.T."/>
            <person name="Eloe-Fadrosh E.A."/>
            <person name="Kyrpides N.C."/>
            <person name="Woyke T."/>
        </authorList>
    </citation>
    <scope>NUCLEOTIDE SEQUENCE</scope>
    <source>
        <strain evidence="3">GVMAG-M-3300020185-18</strain>
    </source>
</reference>
<feature type="domain" description="Methyltransferase" evidence="2">
    <location>
        <begin position="105"/>
        <end position="194"/>
    </location>
</feature>
<dbReference type="Gene3D" id="3.40.50.150">
    <property type="entry name" value="Vaccinia Virus protein VP39"/>
    <property type="match status" value="1"/>
</dbReference>
<accession>A0A6C0C4C9</accession>
<dbReference type="AlphaFoldDB" id="A0A6C0C4C9"/>
<dbReference type="EMBL" id="MN739320">
    <property type="protein sequence ID" value="QHS98629.1"/>
    <property type="molecule type" value="Genomic_DNA"/>
</dbReference>
<evidence type="ECO:0000256" key="1">
    <source>
        <dbReference type="ARBA" id="ARBA00022679"/>
    </source>
</evidence>
<name>A0A6C0C4C9_9ZZZZ</name>
<dbReference type="Pfam" id="PF13649">
    <property type="entry name" value="Methyltransf_25"/>
    <property type="match status" value="1"/>
</dbReference>
<keyword evidence="1" id="KW-0808">Transferase</keyword>
<dbReference type="PANTHER" id="PTHR43861">
    <property type="entry name" value="TRANS-ACONITATE 2-METHYLTRANSFERASE-RELATED"/>
    <property type="match status" value="1"/>
</dbReference>
<protein>
    <recommendedName>
        <fullName evidence="2">Methyltransferase domain-containing protein</fullName>
    </recommendedName>
</protein>
<dbReference type="InterPro" id="IPR041698">
    <property type="entry name" value="Methyltransf_25"/>
</dbReference>
<proteinExistence type="predicted"/>
<evidence type="ECO:0000259" key="2">
    <source>
        <dbReference type="Pfam" id="PF13649"/>
    </source>
</evidence>
<dbReference type="SUPFAM" id="SSF53335">
    <property type="entry name" value="S-adenosyl-L-methionine-dependent methyltransferases"/>
    <property type="match status" value="1"/>
</dbReference>
<organism evidence="3">
    <name type="scientific">viral metagenome</name>
    <dbReference type="NCBI Taxonomy" id="1070528"/>
    <lineage>
        <taxon>unclassified sequences</taxon>
        <taxon>metagenomes</taxon>
        <taxon>organismal metagenomes</taxon>
    </lineage>
</organism>
<dbReference type="CDD" id="cd02440">
    <property type="entry name" value="AdoMet_MTases"/>
    <property type="match status" value="1"/>
</dbReference>
<evidence type="ECO:0000313" key="3">
    <source>
        <dbReference type="EMBL" id="QHS98629.1"/>
    </source>
</evidence>
<sequence>MTIIHIMKFIKNCIRTIKKLDGWSKSVLFLSILLLTIITINKYQEPIGVEAFTQREKYVLKQNNDIYDEFYCDIYDDLVLDEVKNKYEVDEIVRITKLNSSNMLLDVGCGTGQHAKRFSDLGVKVYGIDKSTHMIKKAKENCPDGTFKTGDALNKLMYRGNIFSHVSCLYFTVYYIKNKLTLFKNIYSWLKPGGVFILHLVNREKFDPIVNAGDPLLMVSPQKFAKKRITNTIVKFKDFKYKSNFKFIRQENKAFFEENMKDDKTKNIRANKHVLHMQPQKHILSLAKSVGFILKGKIDMVHCLYEYQYLYIMYKPE</sequence>